<dbReference type="AlphaFoldDB" id="A0A917Z4D2"/>
<dbReference type="RefSeq" id="WP_188699116.1">
    <property type="nucleotide sequence ID" value="NZ_BMLS01000009.1"/>
</dbReference>
<reference evidence="1" key="2">
    <citation type="submission" date="2020-09" db="EMBL/GenBank/DDBJ databases">
        <authorList>
            <person name="Sun Q."/>
            <person name="Zhou Y."/>
        </authorList>
    </citation>
    <scope>NUCLEOTIDE SEQUENCE</scope>
    <source>
        <strain evidence="1">CGMCC 1.7086</strain>
    </source>
</reference>
<dbReference type="PANTHER" id="PTHR37950">
    <property type="entry name" value="4-HYDROXYPHENYLACETATE CATABOLISM PROTEIN"/>
    <property type="match status" value="1"/>
</dbReference>
<dbReference type="SUPFAM" id="SSF55331">
    <property type="entry name" value="Tautomerase/MIF"/>
    <property type="match status" value="1"/>
</dbReference>
<evidence type="ECO:0000313" key="2">
    <source>
        <dbReference type="Proteomes" id="UP000606935"/>
    </source>
</evidence>
<dbReference type="InterPro" id="IPR014347">
    <property type="entry name" value="Tautomerase/MIF_sf"/>
</dbReference>
<name>A0A917Z4D2_9ALTE</name>
<dbReference type="Proteomes" id="UP000606935">
    <property type="component" value="Unassembled WGS sequence"/>
</dbReference>
<dbReference type="CDD" id="cd00580">
    <property type="entry name" value="CHMI"/>
    <property type="match status" value="1"/>
</dbReference>
<keyword evidence="1" id="KW-0413">Isomerase</keyword>
<dbReference type="InterPro" id="IPR004220">
    <property type="entry name" value="5-COMe_2-OHmuconate_Isoase"/>
</dbReference>
<accession>A0A917Z4D2</accession>
<dbReference type="EMBL" id="BMLS01000009">
    <property type="protein sequence ID" value="GGO74820.1"/>
    <property type="molecule type" value="Genomic_DNA"/>
</dbReference>
<organism evidence="1 2">
    <name type="scientific">Bowmanella pacifica</name>
    <dbReference type="NCBI Taxonomy" id="502051"/>
    <lineage>
        <taxon>Bacteria</taxon>
        <taxon>Pseudomonadati</taxon>
        <taxon>Pseudomonadota</taxon>
        <taxon>Gammaproteobacteria</taxon>
        <taxon>Alteromonadales</taxon>
        <taxon>Alteromonadaceae</taxon>
        <taxon>Bowmanella</taxon>
    </lineage>
</organism>
<dbReference type="GO" id="GO:0008704">
    <property type="term" value="F:5-carboxymethyl-2-hydroxymuconate delta-isomerase activity"/>
    <property type="evidence" value="ECO:0007669"/>
    <property type="project" value="InterPro"/>
</dbReference>
<dbReference type="PANTHER" id="PTHR37950:SF1">
    <property type="entry name" value="4-HYDROXYPHENYLACETATE CATABOLISM PROTEIN"/>
    <property type="match status" value="1"/>
</dbReference>
<gene>
    <name evidence="1" type="ORF">GCM10010982_38550</name>
</gene>
<comment type="caution">
    <text evidence="1">The sequence shown here is derived from an EMBL/GenBank/DDBJ whole genome shotgun (WGS) entry which is preliminary data.</text>
</comment>
<dbReference type="Gene3D" id="3.30.429.10">
    <property type="entry name" value="Macrophage Migration Inhibitory Factor"/>
    <property type="match status" value="1"/>
</dbReference>
<protein>
    <submittedName>
        <fullName evidence="1">5-carboxymethyl-2-hydroxymuconate isomerase</fullName>
    </submittedName>
</protein>
<evidence type="ECO:0000313" key="1">
    <source>
        <dbReference type="EMBL" id="GGO74820.1"/>
    </source>
</evidence>
<dbReference type="Pfam" id="PF02962">
    <property type="entry name" value="CHMI"/>
    <property type="match status" value="1"/>
</dbReference>
<keyword evidence="2" id="KW-1185">Reference proteome</keyword>
<sequence>MPHCIVEYSKALESRIMPETLLQAVYQGAVESGLFTPSAIKSRAIACDYYMVGDQVADFVHINLRILAGRTDAQKKQLTDAVLAKLSDLSISPLSITAEVQDMHVESYAKRLL</sequence>
<reference evidence="1" key="1">
    <citation type="journal article" date="2014" name="Int. J. Syst. Evol. Microbiol.">
        <title>Complete genome sequence of Corynebacterium casei LMG S-19264T (=DSM 44701T), isolated from a smear-ripened cheese.</title>
        <authorList>
            <consortium name="US DOE Joint Genome Institute (JGI-PGF)"/>
            <person name="Walter F."/>
            <person name="Albersmeier A."/>
            <person name="Kalinowski J."/>
            <person name="Ruckert C."/>
        </authorList>
    </citation>
    <scope>NUCLEOTIDE SEQUENCE</scope>
    <source>
        <strain evidence="1">CGMCC 1.7086</strain>
    </source>
</reference>
<proteinExistence type="predicted"/>